<reference evidence="1" key="2">
    <citation type="submission" date="2020-11" db="EMBL/GenBank/DDBJ databases">
        <authorList>
            <person name="McCartney M.A."/>
            <person name="Auch B."/>
            <person name="Kono T."/>
            <person name="Mallez S."/>
            <person name="Becker A."/>
            <person name="Gohl D.M."/>
            <person name="Silverstein K.A.T."/>
            <person name="Koren S."/>
            <person name="Bechman K.B."/>
            <person name="Herman A."/>
            <person name="Abrahante J.E."/>
            <person name="Garbe J."/>
        </authorList>
    </citation>
    <scope>NUCLEOTIDE SEQUENCE</scope>
    <source>
        <strain evidence="1">Duluth1</strain>
        <tissue evidence="1">Whole animal</tissue>
    </source>
</reference>
<protein>
    <submittedName>
        <fullName evidence="1">Uncharacterized protein</fullName>
    </submittedName>
</protein>
<evidence type="ECO:0000313" key="2">
    <source>
        <dbReference type="Proteomes" id="UP000828390"/>
    </source>
</evidence>
<reference evidence="1" key="1">
    <citation type="journal article" date="2019" name="bioRxiv">
        <title>The Genome of the Zebra Mussel, Dreissena polymorpha: A Resource for Invasive Species Research.</title>
        <authorList>
            <person name="McCartney M.A."/>
            <person name="Auch B."/>
            <person name="Kono T."/>
            <person name="Mallez S."/>
            <person name="Zhang Y."/>
            <person name="Obille A."/>
            <person name="Becker A."/>
            <person name="Abrahante J.E."/>
            <person name="Garbe J."/>
            <person name="Badalamenti J.P."/>
            <person name="Herman A."/>
            <person name="Mangelson H."/>
            <person name="Liachko I."/>
            <person name="Sullivan S."/>
            <person name="Sone E.D."/>
            <person name="Koren S."/>
            <person name="Silverstein K.A.T."/>
            <person name="Beckman K.B."/>
            <person name="Gohl D.M."/>
        </authorList>
    </citation>
    <scope>NUCLEOTIDE SEQUENCE</scope>
    <source>
        <strain evidence="1">Duluth1</strain>
        <tissue evidence="1">Whole animal</tissue>
    </source>
</reference>
<evidence type="ECO:0000313" key="1">
    <source>
        <dbReference type="EMBL" id="KAH3788685.1"/>
    </source>
</evidence>
<accession>A0A9D4F2T4</accession>
<name>A0A9D4F2T4_DREPO</name>
<gene>
    <name evidence="1" type="ORF">DPMN_166832</name>
</gene>
<proteinExistence type="predicted"/>
<comment type="caution">
    <text evidence="1">The sequence shown here is derived from an EMBL/GenBank/DDBJ whole genome shotgun (WGS) entry which is preliminary data.</text>
</comment>
<keyword evidence="2" id="KW-1185">Reference proteome</keyword>
<dbReference type="AlphaFoldDB" id="A0A9D4F2T4"/>
<sequence length="126" mass="14062">MQPAYLQTSLRISARKAIAQAELPPYFKGGGEGRRTAPLSEFRAENCPPQNSYCASTLGVVVVVVFIECTRIKDVLIQETPRSRGDPGTYEESTSDLWITTDPLQPSTLGYMRLSYIMVNKHTYNT</sequence>
<dbReference type="Proteomes" id="UP000828390">
    <property type="component" value="Unassembled WGS sequence"/>
</dbReference>
<organism evidence="1 2">
    <name type="scientific">Dreissena polymorpha</name>
    <name type="common">Zebra mussel</name>
    <name type="synonym">Mytilus polymorpha</name>
    <dbReference type="NCBI Taxonomy" id="45954"/>
    <lineage>
        <taxon>Eukaryota</taxon>
        <taxon>Metazoa</taxon>
        <taxon>Spiralia</taxon>
        <taxon>Lophotrochozoa</taxon>
        <taxon>Mollusca</taxon>
        <taxon>Bivalvia</taxon>
        <taxon>Autobranchia</taxon>
        <taxon>Heteroconchia</taxon>
        <taxon>Euheterodonta</taxon>
        <taxon>Imparidentia</taxon>
        <taxon>Neoheterodontei</taxon>
        <taxon>Myida</taxon>
        <taxon>Dreissenoidea</taxon>
        <taxon>Dreissenidae</taxon>
        <taxon>Dreissena</taxon>
    </lineage>
</organism>
<dbReference type="EMBL" id="JAIWYP010000008">
    <property type="protein sequence ID" value="KAH3788685.1"/>
    <property type="molecule type" value="Genomic_DNA"/>
</dbReference>